<evidence type="ECO:0000313" key="1">
    <source>
        <dbReference type="EMBL" id="JAD53213.1"/>
    </source>
</evidence>
<protein>
    <submittedName>
        <fullName evidence="1">Uncharacterized protein</fullName>
    </submittedName>
</protein>
<dbReference type="EMBL" id="GBRH01244682">
    <property type="protein sequence ID" value="JAD53213.1"/>
    <property type="molecule type" value="Transcribed_RNA"/>
</dbReference>
<accession>A0A0A9ATM7</accession>
<sequence>MIYIYHWYDCNSNFLGVNCPNIESLSYSNDRPLLRTIPPKTQLPCKDEIQECGIVPPQCFSSWASAINVSSLSKSHSILSLDCASTLSSKSITSILTSSLSESHSLLSSDRVPTLSSLSLTSLVSSSTIHEPSNCLPLVWE</sequence>
<proteinExistence type="predicted"/>
<dbReference type="AlphaFoldDB" id="A0A0A9ATM7"/>
<reference evidence="1" key="2">
    <citation type="journal article" date="2015" name="Data Brief">
        <title>Shoot transcriptome of the giant reed, Arundo donax.</title>
        <authorList>
            <person name="Barrero R.A."/>
            <person name="Guerrero F.D."/>
            <person name="Moolhuijzen P."/>
            <person name="Goolsby J.A."/>
            <person name="Tidwell J."/>
            <person name="Bellgard S.E."/>
            <person name="Bellgard M.I."/>
        </authorList>
    </citation>
    <scope>NUCLEOTIDE SEQUENCE</scope>
    <source>
        <tissue evidence="1">Shoot tissue taken approximately 20 cm above the soil surface</tissue>
    </source>
</reference>
<organism evidence="1">
    <name type="scientific">Arundo donax</name>
    <name type="common">Giant reed</name>
    <name type="synonym">Donax arundinaceus</name>
    <dbReference type="NCBI Taxonomy" id="35708"/>
    <lineage>
        <taxon>Eukaryota</taxon>
        <taxon>Viridiplantae</taxon>
        <taxon>Streptophyta</taxon>
        <taxon>Embryophyta</taxon>
        <taxon>Tracheophyta</taxon>
        <taxon>Spermatophyta</taxon>
        <taxon>Magnoliopsida</taxon>
        <taxon>Liliopsida</taxon>
        <taxon>Poales</taxon>
        <taxon>Poaceae</taxon>
        <taxon>PACMAD clade</taxon>
        <taxon>Arundinoideae</taxon>
        <taxon>Arundineae</taxon>
        <taxon>Arundo</taxon>
    </lineage>
</organism>
<name>A0A0A9ATM7_ARUDO</name>
<reference evidence="1" key="1">
    <citation type="submission" date="2014-09" db="EMBL/GenBank/DDBJ databases">
        <authorList>
            <person name="Magalhaes I.L.F."/>
            <person name="Oliveira U."/>
            <person name="Santos F.R."/>
            <person name="Vidigal T.H.D.A."/>
            <person name="Brescovit A.D."/>
            <person name="Santos A.J."/>
        </authorList>
    </citation>
    <scope>NUCLEOTIDE SEQUENCE</scope>
    <source>
        <tissue evidence="1">Shoot tissue taken approximately 20 cm above the soil surface</tissue>
    </source>
</reference>